<feature type="active site" evidence="3">
    <location>
        <position position="140"/>
    </location>
</feature>
<dbReference type="InterPro" id="IPR006145">
    <property type="entry name" value="PsdUridine_synth_RsuA/RluA"/>
</dbReference>
<dbReference type="InterPro" id="IPR020103">
    <property type="entry name" value="PsdUridine_synth_cat_dom_sf"/>
</dbReference>
<evidence type="ECO:0000256" key="3">
    <source>
        <dbReference type="PIRSR" id="PIRSR606225-1"/>
    </source>
</evidence>
<evidence type="ECO:0000313" key="6">
    <source>
        <dbReference type="EMBL" id="HIX77308.1"/>
    </source>
</evidence>
<accession>A0A9D2BIH1</accession>
<gene>
    <name evidence="6" type="ORF">H9734_06920</name>
</gene>
<keyword evidence="4" id="KW-0413">Isomerase</keyword>
<dbReference type="InterPro" id="IPR006225">
    <property type="entry name" value="PsdUridine_synth_RluC/D"/>
</dbReference>
<reference evidence="6" key="1">
    <citation type="journal article" date="2021" name="PeerJ">
        <title>Extensive microbial diversity within the chicken gut microbiome revealed by metagenomics and culture.</title>
        <authorList>
            <person name="Gilroy R."/>
            <person name="Ravi A."/>
            <person name="Getino M."/>
            <person name="Pursley I."/>
            <person name="Horton D.L."/>
            <person name="Alikhan N.F."/>
            <person name="Baker D."/>
            <person name="Gharbi K."/>
            <person name="Hall N."/>
            <person name="Watson M."/>
            <person name="Adriaenssens E.M."/>
            <person name="Foster-Nyarko E."/>
            <person name="Jarju S."/>
            <person name="Secka A."/>
            <person name="Antonio M."/>
            <person name="Oren A."/>
            <person name="Chaudhuri R.R."/>
            <person name="La Ragione R."/>
            <person name="Hildebrand F."/>
            <person name="Pallen M.J."/>
        </authorList>
    </citation>
    <scope>NUCLEOTIDE SEQUENCE</scope>
    <source>
        <strain evidence="6">CHK183-1962</strain>
    </source>
</reference>
<evidence type="ECO:0000256" key="1">
    <source>
        <dbReference type="ARBA" id="ARBA00000073"/>
    </source>
</evidence>
<dbReference type="CDD" id="cd02869">
    <property type="entry name" value="PseudoU_synth_RluA_like"/>
    <property type="match status" value="1"/>
</dbReference>
<proteinExistence type="inferred from homology"/>
<feature type="domain" description="Pseudouridine synthase RsuA/RluA-like" evidence="5">
    <location>
        <begin position="92"/>
        <end position="245"/>
    </location>
</feature>
<dbReference type="GO" id="GO:0000455">
    <property type="term" value="P:enzyme-directed rRNA pseudouridine synthesis"/>
    <property type="evidence" value="ECO:0007669"/>
    <property type="project" value="TreeGrafter"/>
</dbReference>
<sequence length="297" mass="33430">MSMRVLEYRAERQDEGIRLELVLKRKLGLSMRQIRQLKYLPGGITINGVQRRTDRLVHYGDMIRVSFSDQKRKAGEVLPLEKTLHILYEDADLLIIDKRAGEICHPAHGHHQDTLANQVAAYLRGKENDPSLIRCIGRLDKDTSGTLLFAKNQLAAGRLAQQREEGTFYKEYLALVNGTFPSPERSGEIRLPIAPAPGKLMTMQISPTGKKAVTRYEVLCSDSRCSLVLCRIQTGRTHQIRVHMTAIGHPLLGDPLYGNGVSVSSSRTALHAWKLHLRQPVSGEQLVIESFRENMFS</sequence>
<comment type="catalytic activity">
    <reaction evidence="1 4">
        <text>a uridine in RNA = a pseudouridine in RNA</text>
        <dbReference type="Rhea" id="RHEA:48348"/>
        <dbReference type="Rhea" id="RHEA-COMP:12068"/>
        <dbReference type="Rhea" id="RHEA-COMP:12069"/>
        <dbReference type="ChEBI" id="CHEBI:65314"/>
        <dbReference type="ChEBI" id="CHEBI:65315"/>
    </reaction>
</comment>
<evidence type="ECO:0000259" key="5">
    <source>
        <dbReference type="Pfam" id="PF00849"/>
    </source>
</evidence>
<evidence type="ECO:0000256" key="4">
    <source>
        <dbReference type="RuleBase" id="RU362028"/>
    </source>
</evidence>
<dbReference type="InterPro" id="IPR050188">
    <property type="entry name" value="RluA_PseudoU_synthase"/>
</dbReference>
<comment type="caution">
    <text evidence="6">The sequence shown here is derived from an EMBL/GenBank/DDBJ whole genome shotgun (WGS) entry which is preliminary data.</text>
</comment>
<dbReference type="PANTHER" id="PTHR21600">
    <property type="entry name" value="MITOCHONDRIAL RNA PSEUDOURIDINE SYNTHASE"/>
    <property type="match status" value="1"/>
</dbReference>
<organism evidence="6 7">
    <name type="scientific">Candidatus Fusicatenibacter merdavium</name>
    <dbReference type="NCBI Taxonomy" id="2838600"/>
    <lineage>
        <taxon>Bacteria</taxon>
        <taxon>Bacillati</taxon>
        <taxon>Bacillota</taxon>
        <taxon>Clostridia</taxon>
        <taxon>Lachnospirales</taxon>
        <taxon>Lachnospiraceae</taxon>
        <taxon>Fusicatenibacter</taxon>
    </lineage>
</organism>
<dbReference type="AlphaFoldDB" id="A0A9D2BIH1"/>
<reference evidence="6" key="2">
    <citation type="submission" date="2021-04" db="EMBL/GenBank/DDBJ databases">
        <authorList>
            <person name="Gilroy R."/>
        </authorList>
    </citation>
    <scope>NUCLEOTIDE SEQUENCE</scope>
    <source>
        <strain evidence="6">CHK183-1962</strain>
    </source>
</reference>
<dbReference type="GO" id="GO:0009982">
    <property type="term" value="F:pseudouridine synthase activity"/>
    <property type="evidence" value="ECO:0007669"/>
    <property type="project" value="InterPro"/>
</dbReference>
<comment type="similarity">
    <text evidence="2 4">Belongs to the pseudouridine synthase RluA family.</text>
</comment>
<dbReference type="Pfam" id="PF00849">
    <property type="entry name" value="PseudoU_synth_2"/>
    <property type="match status" value="1"/>
</dbReference>
<dbReference type="PANTHER" id="PTHR21600:SF87">
    <property type="entry name" value="RNA PSEUDOURIDYLATE SYNTHASE DOMAIN-CONTAINING PROTEIN 1"/>
    <property type="match status" value="1"/>
</dbReference>
<comment type="function">
    <text evidence="4">Responsible for synthesis of pseudouridine from uracil.</text>
</comment>
<dbReference type="GO" id="GO:0003723">
    <property type="term" value="F:RNA binding"/>
    <property type="evidence" value="ECO:0007669"/>
    <property type="project" value="InterPro"/>
</dbReference>
<dbReference type="Proteomes" id="UP000886890">
    <property type="component" value="Unassembled WGS sequence"/>
</dbReference>
<dbReference type="Gene3D" id="3.30.2350.10">
    <property type="entry name" value="Pseudouridine synthase"/>
    <property type="match status" value="1"/>
</dbReference>
<dbReference type="GO" id="GO:0140098">
    <property type="term" value="F:catalytic activity, acting on RNA"/>
    <property type="evidence" value="ECO:0007669"/>
    <property type="project" value="UniProtKB-ARBA"/>
</dbReference>
<evidence type="ECO:0000256" key="2">
    <source>
        <dbReference type="ARBA" id="ARBA00010876"/>
    </source>
</evidence>
<protein>
    <recommendedName>
        <fullName evidence="4">Pseudouridine synthase</fullName>
        <ecNumber evidence="4">5.4.99.-</ecNumber>
    </recommendedName>
</protein>
<dbReference type="EC" id="5.4.99.-" evidence="4"/>
<name>A0A9D2BIH1_9FIRM</name>
<dbReference type="SUPFAM" id="SSF55120">
    <property type="entry name" value="Pseudouridine synthase"/>
    <property type="match status" value="1"/>
</dbReference>
<evidence type="ECO:0000313" key="7">
    <source>
        <dbReference type="Proteomes" id="UP000886890"/>
    </source>
</evidence>
<dbReference type="EMBL" id="DXEK01000114">
    <property type="protein sequence ID" value="HIX77308.1"/>
    <property type="molecule type" value="Genomic_DNA"/>
</dbReference>
<dbReference type="NCBIfam" id="TIGR00005">
    <property type="entry name" value="rluA_subfam"/>
    <property type="match status" value="1"/>
</dbReference>